<proteinExistence type="predicted"/>
<evidence type="ECO:0000313" key="2">
    <source>
        <dbReference type="Proteomes" id="UP001172457"/>
    </source>
</evidence>
<reference evidence="1" key="1">
    <citation type="submission" date="2023-03" db="EMBL/GenBank/DDBJ databases">
        <title>Chromosome-scale reference genome and RAD-based genetic map of yellow starthistle (Centaurea solstitialis) reveal putative structural variation and QTLs associated with invader traits.</title>
        <authorList>
            <person name="Reatini B."/>
            <person name="Cang F.A."/>
            <person name="Jiang Q."/>
            <person name="Mckibben M.T.W."/>
            <person name="Barker M.S."/>
            <person name="Rieseberg L.H."/>
            <person name="Dlugosch K.M."/>
        </authorList>
    </citation>
    <scope>NUCLEOTIDE SEQUENCE</scope>
    <source>
        <strain evidence="1">CAN-66</strain>
        <tissue evidence="1">Leaf</tissue>
    </source>
</reference>
<gene>
    <name evidence="1" type="ORF">OSB04_002603</name>
</gene>
<name>A0AA38UAW9_9ASTR</name>
<sequence length="81" mass="9173">MESSTILPLSHLCILNHKPQGHGTTTIGVFPFKQWKQRSAHMTHLNCQKMHVSEIFQWKTFITKATSGSILSQTLPLSEII</sequence>
<keyword evidence="2" id="KW-1185">Reference proteome</keyword>
<dbReference type="EMBL" id="JARYMX010000001">
    <property type="protein sequence ID" value="KAJ9566637.1"/>
    <property type="molecule type" value="Genomic_DNA"/>
</dbReference>
<accession>A0AA38UAW9</accession>
<comment type="caution">
    <text evidence="1">The sequence shown here is derived from an EMBL/GenBank/DDBJ whole genome shotgun (WGS) entry which is preliminary data.</text>
</comment>
<dbReference type="Proteomes" id="UP001172457">
    <property type="component" value="Chromosome 1"/>
</dbReference>
<organism evidence="1 2">
    <name type="scientific">Centaurea solstitialis</name>
    <name type="common">yellow star-thistle</name>
    <dbReference type="NCBI Taxonomy" id="347529"/>
    <lineage>
        <taxon>Eukaryota</taxon>
        <taxon>Viridiplantae</taxon>
        <taxon>Streptophyta</taxon>
        <taxon>Embryophyta</taxon>
        <taxon>Tracheophyta</taxon>
        <taxon>Spermatophyta</taxon>
        <taxon>Magnoliopsida</taxon>
        <taxon>eudicotyledons</taxon>
        <taxon>Gunneridae</taxon>
        <taxon>Pentapetalae</taxon>
        <taxon>asterids</taxon>
        <taxon>campanulids</taxon>
        <taxon>Asterales</taxon>
        <taxon>Asteraceae</taxon>
        <taxon>Carduoideae</taxon>
        <taxon>Cardueae</taxon>
        <taxon>Centaureinae</taxon>
        <taxon>Centaurea</taxon>
    </lineage>
</organism>
<dbReference type="AlphaFoldDB" id="A0AA38UAW9"/>
<evidence type="ECO:0000313" key="1">
    <source>
        <dbReference type="EMBL" id="KAJ9566637.1"/>
    </source>
</evidence>
<protein>
    <submittedName>
        <fullName evidence="1">Uncharacterized protein</fullName>
    </submittedName>
</protein>